<accession>A0ABN3PKB3</accession>
<keyword evidence="4" id="KW-1185">Reference proteome</keyword>
<dbReference type="InterPro" id="IPR036291">
    <property type="entry name" value="NAD(P)-bd_dom_sf"/>
</dbReference>
<keyword evidence="2" id="KW-0560">Oxidoreductase</keyword>
<dbReference type="CDD" id="cd05233">
    <property type="entry name" value="SDR_c"/>
    <property type="match status" value="1"/>
</dbReference>
<dbReference type="Pfam" id="PF13561">
    <property type="entry name" value="adh_short_C2"/>
    <property type="match status" value="1"/>
</dbReference>
<comment type="similarity">
    <text evidence="1">Belongs to the short-chain dehydrogenases/reductases (SDR) family.</text>
</comment>
<dbReference type="EMBL" id="BAAARI010000016">
    <property type="protein sequence ID" value="GAA2585927.1"/>
    <property type="molecule type" value="Genomic_DNA"/>
</dbReference>
<name>A0ABN3PKB3_9MICO</name>
<sequence>MHATNVFTQLVAGHLKAARRPGRIVTVCSIDSFHPSGVELAAYDPSKHAVWGYTKNVALELAVHNIAVNGVALGGITTPGVAAMAGTNTDDIRATGSGVPMGRWGEPDDIAKAVLFLSTDLSSYMTGSMLVVDGGKRLQ</sequence>
<evidence type="ECO:0000313" key="4">
    <source>
        <dbReference type="Proteomes" id="UP001500274"/>
    </source>
</evidence>
<organism evidence="3 4">
    <name type="scientific">Microbacterium binotii</name>
    <dbReference type="NCBI Taxonomy" id="462710"/>
    <lineage>
        <taxon>Bacteria</taxon>
        <taxon>Bacillati</taxon>
        <taxon>Actinomycetota</taxon>
        <taxon>Actinomycetes</taxon>
        <taxon>Micrococcales</taxon>
        <taxon>Microbacteriaceae</taxon>
        <taxon>Microbacterium</taxon>
    </lineage>
</organism>
<dbReference type="Proteomes" id="UP001500274">
    <property type="component" value="Unassembled WGS sequence"/>
</dbReference>
<evidence type="ECO:0000256" key="2">
    <source>
        <dbReference type="ARBA" id="ARBA00023002"/>
    </source>
</evidence>
<evidence type="ECO:0008006" key="5">
    <source>
        <dbReference type="Google" id="ProtNLM"/>
    </source>
</evidence>
<protein>
    <recommendedName>
        <fullName evidence="5">SDR family oxidoreductase</fullName>
    </recommendedName>
</protein>
<dbReference type="Gene3D" id="3.40.50.720">
    <property type="entry name" value="NAD(P)-binding Rossmann-like Domain"/>
    <property type="match status" value="1"/>
</dbReference>
<dbReference type="InterPro" id="IPR002347">
    <property type="entry name" value="SDR_fam"/>
</dbReference>
<proteinExistence type="inferred from homology"/>
<evidence type="ECO:0000256" key="1">
    <source>
        <dbReference type="ARBA" id="ARBA00006484"/>
    </source>
</evidence>
<dbReference type="PANTHER" id="PTHR43639">
    <property type="entry name" value="OXIDOREDUCTASE, SHORT-CHAIN DEHYDROGENASE/REDUCTASE FAMILY (AFU_ORTHOLOGUE AFUA_5G02870)"/>
    <property type="match status" value="1"/>
</dbReference>
<dbReference type="PANTHER" id="PTHR43639:SF1">
    <property type="entry name" value="SHORT-CHAIN DEHYDROGENASE_REDUCTASE FAMILY PROTEIN"/>
    <property type="match status" value="1"/>
</dbReference>
<dbReference type="PRINTS" id="PR00081">
    <property type="entry name" value="GDHRDH"/>
</dbReference>
<gene>
    <name evidence="3" type="ORF">GCM10009862_26240</name>
</gene>
<dbReference type="SUPFAM" id="SSF51735">
    <property type="entry name" value="NAD(P)-binding Rossmann-fold domains"/>
    <property type="match status" value="1"/>
</dbReference>
<evidence type="ECO:0000313" key="3">
    <source>
        <dbReference type="EMBL" id="GAA2585927.1"/>
    </source>
</evidence>
<reference evidence="3 4" key="1">
    <citation type="journal article" date="2019" name="Int. J. Syst. Evol. Microbiol.">
        <title>The Global Catalogue of Microorganisms (GCM) 10K type strain sequencing project: providing services to taxonomists for standard genome sequencing and annotation.</title>
        <authorList>
            <consortium name="The Broad Institute Genomics Platform"/>
            <consortium name="The Broad Institute Genome Sequencing Center for Infectious Disease"/>
            <person name="Wu L."/>
            <person name="Ma J."/>
        </authorList>
    </citation>
    <scope>NUCLEOTIDE SEQUENCE [LARGE SCALE GENOMIC DNA]</scope>
    <source>
        <strain evidence="3 4">JCM 16365</strain>
    </source>
</reference>
<comment type="caution">
    <text evidence="3">The sequence shown here is derived from an EMBL/GenBank/DDBJ whole genome shotgun (WGS) entry which is preliminary data.</text>
</comment>